<evidence type="ECO:0000313" key="3">
    <source>
        <dbReference type="Proteomes" id="UP001281203"/>
    </source>
</evidence>
<dbReference type="EMBL" id="WBKO01000002">
    <property type="protein sequence ID" value="MDV2482187.1"/>
    <property type="molecule type" value="Genomic_DNA"/>
</dbReference>
<comment type="caution">
    <text evidence="2">The sequence shown here is derived from an EMBL/GenBank/DDBJ whole genome shotgun (WGS) entry which is preliminary data.</text>
</comment>
<feature type="region of interest" description="Disordered" evidence="1">
    <location>
        <begin position="74"/>
        <end position="116"/>
    </location>
</feature>
<dbReference type="InterPro" id="IPR008928">
    <property type="entry name" value="6-hairpin_glycosidase_sf"/>
</dbReference>
<evidence type="ECO:0000313" key="2">
    <source>
        <dbReference type="EMBL" id="MDV2482187.1"/>
    </source>
</evidence>
<feature type="compositionally biased region" description="Basic and acidic residues" evidence="1">
    <location>
        <begin position="107"/>
        <end position="116"/>
    </location>
</feature>
<dbReference type="RefSeq" id="WP_317065250.1">
    <property type="nucleotide sequence ID" value="NZ_WBKO01000002.1"/>
</dbReference>
<reference evidence="2 3" key="1">
    <citation type="submission" date="2019-10" db="EMBL/GenBank/DDBJ databases">
        <title>Isolation and characterization of Methanoculleus sp. Wushi-C6 from a hot spring well.</title>
        <authorList>
            <person name="Chen S.-C."/>
            <person name="Lan Z.-H."/>
            <person name="You Y.-T."/>
            <person name="Lai M.-C."/>
        </authorList>
    </citation>
    <scope>NUCLEOTIDE SEQUENCE [LARGE SCALE GENOMIC DNA]</scope>
    <source>
        <strain evidence="2 3">Wushi-C6</strain>
    </source>
</reference>
<evidence type="ECO:0000256" key="1">
    <source>
        <dbReference type="SAM" id="MobiDB-lite"/>
    </source>
</evidence>
<proteinExistence type="predicted"/>
<dbReference type="SUPFAM" id="SSF48208">
    <property type="entry name" value="Six-hairpin glycosidases"/>
    <property type="match status" value="1"/>
</dbReference>
<dbReference type="Proteomes" id="UP001281203">
    <property type="component" value="Unassembled WGS sequence"/>
</dbReference>
<protein>
    <submittedName>
        <fullName evidence="2">Uncharacterized protein</fullName>
    </submittedName>
</protein>
<sequence>MTENTSTVIVRDLMAEFAGLTGLDPPRTRPRRYLWTDAYAVCNYLELFRRTNDRAYRDLALRLVDQVHHTLGRHRDDDPRTGWISGLPEEEGEAHPTRGGLRIGKPLPERKPDEPFDERLEWDRDGQYYHYLTKWMHALNRVGRVAADPVYVRWATELAKAAHAAFTYTPPSGGGKSMYWKMSVDLSRPLVPAMGQHDPLDGLVTYSEVRAAAGGTALSAEIADIARICRGGGLATSDPLGIGGLLFDAWRLAQLGRAGSIHEDLPASVLDAALAGLTAFARGGTLRHPADYRLAFRELGLSIGLRAAGALAERVRENPALSRRADALLQYVPLADAIEGFWTDRRNQEAGTWTGHREINMVMLATSLAPGEFLAI</sequence>
<name>A0ABU3X2A2_9EURY</name>
<gene>
    <name evidence="2" type="ORF">F8E02_09290</name>
</gene>
<keyword evidence="3" id="KW-1185">Reference proteome</keyword>
<accession>A0ABU3X2A2</accession>
<organism evidence="2 3">
    <name type="scientific">Methanoculleus caldifontis</name>
    <dbReference type="NCBI Taxonomy" id="2651577"/>
    <lineage>
        <taxon>Archaea</taxon>
        <taxon>Methanobacteriati</taxon>
        <taxon>Methanobacteriota</taxon>
        <taxon>Stenosarchaea group</taxon>
        <taxon>Methanomicrobia</taxon>
        <taxon>Methanomicrobiales</taxon>
        <taxon>Methanomicrobiaceae</taxon>
        <taxon>Methanoculleus</taxon>
    </lineage>
</organism>